<proteinExistence type="predicted"/>
<accession>A0A895YI01</accession>
<keyword evidence="2" id="KW-0472">Membrane</keyword>
<feature type="transmembrane region" description="Helical" evidence="2">
    <location>
        <begin position="197"/>
        <end position="216"/>
    </location>
</feature>
<keyword evidence="2" id="KW-0812">Transmembrane</keyword>
<dbReference type="KEGG" id="nhy:JQS43_19740"/>
<evidence type="ECO:0000313" key="4">
    <source>
        <dbReference type="Proteomes" id="UP000662857"/>
    </source>
</evidence>
<evidence type="ECO:0000256" key="2">
    <source>
        <dbReference type="SAM" id="Phobius"/>
    </source>
</evidence>
<gene>
    <name evidence="3" type="ORF">JQS43_19740</name>
</gene>
<feature type="compositionally biased region" description="Low complexity" evidence="1">
    <location>
        <begin position="259"/>
        <end position="291"/>
    </location>
</feature>
<name>A0A895YI01_9ACTN</name>
<dbReference type="Proteomes" id="UP000662857">
    <property type="component" value="Chromosome"/>
</dbReference>
<reference evidence="3" key="1">
    <citation type="submission" date="2021-02" db="EMBL/GenBank/DDBJ databases">
        <title>Natrosporangium hydrolyticum gen. nov., sp. nov, a haloalkaliphilic actinobacterium from a soda solonchak soil.</title>
        <authorList>
            <person name="Sorokin D.Y."/>
            <person name="Khijniak T.V."/>
            <person name="Zakharycheva A.P."/>
            <person name="Boueva O.V."/>
            <person name="Ariskina E.V."/>
            <person name="Hahnke R.L."/>
            <person name="Bunk B."/>
            <person name="Sproer C."/>
            <person name="Schumann P."/>
            <person name="Evtushenko L.I."/>
            <person name="Kublanov I.V."/>
        </authorList>
    </citation>
    <scope>NUCLEOTIDE SEQUENCE</scope>
    <source>
        <strain evidence="3">DSM 106523</strain>
    </source>
</reference>
<sequence>MVLRVVRAVLGAVLLMVGVPLLLIGGLMYVATQHQHPTGGYAAELATVSSGGYAVVVPDIDELLRRDAPFARAGQTSLRLAAETGDGAPTFIGLAPAHEVAAYLAGVRHTAVTEVHLGRGPLPVTTSGVTGDRAPASPPYQQPFWLASNTGGTLEWTPHELRGEQLALVVMALDVSAPLTVELAARVDPGWLTSTTYGLLVLGTLVTLLAVAVLSWPRRARQVVYVVPPSQLPEVAAHLGVPMPPEPAGVAVPAEPALEPALDPAGQPGPALEPAEFPEPAELAPAGAGRPESADSALEWPLATTSSQHVTATPMAMVAQEPAGSSHAVVLAPDRTLVP</sequence>
<dbReference type="EMBL" id="CP070499">
    <property type="protein sequence ID" value="QSB13770.1"/>
    <property type="molecule type" value="Genomic_DNA"/>
</dbReference>
<feature type="region of interest" description="Disordered" evidence="1">
    <location>
        <begin position="259"/>
        <end position="309"/>
    </location>
</feature>
<organism evidence="3 4">
    <name type="scientific">Natronosporangium hydrolyticum</name>
    <dbReference type="NCBI Taxonomy" id="2811111"/>
    <lineage>
        <taxon>Bacteria</taxon>
        <taxon>Bacillati</taxon>
        <taxon>Actinomycetota</taxon>
        <taxon>Actinomycetes</taxon>
        <taxon>Micromonosporales</taxon>
        <taxon>Micromonosporaceae</taxon>
        <taxon>Natronosporangium</taxon>
    </lineage>
</organism>
<dbReference type="AlphaFoldDB" id="A0A895YI01"/>
<evidence type="ECO:0000313" key="3">
    <source>
        <dbReference type="EMBL" id="QSB13770.1"/>
    </source>
</evidence>
<evidence type="ECO:0000256" key="1">
    <source>
        <dbReference type="SAM" id="MobiDB-lite"/>
    </source>
</evidence>
<protein>
    <submittedName>
        <fullName evidence="3">Uncharacterized protein</fullName>
    </submittedName>
</protein>
<feature type="transmembrane region" description="Helical" evidence="2">
    <location>
        <begin position="6"/>
        <end position="31"/>
    </location>
</feature>
<keyword evidence="2" id="KW-1133">Transmembrane helix</keyword>
<keyword evidence="4" id="KW-1185">Reference proteome</keyword>
<dbReference type="RefSeq" id="WP_239675878.1">
    <property type="nucleotide sequence ID" value="NZ_CP070499.1"/>
</dbReference>